<evidence type="ECO:0000313" key="1">
    <source>
        <dbReference type="EnsemblPlants" id="AET7Gv20504400.38"/>
    </source>
</evidence>
<reference evidence="2" key="2">
    <citation type="journal article" date="2017" name="Nat. Plants">
        <title>The Aegilops tauschii genome reveals multiple impacts of transposons.</title>
        <authorList>
            <person name="Zhao G."/>
            <person name="Zou C."/>
            <person name="Li K."/>
            <person name="Wang K."/>
            <person name="Li T."/>
            <person name="Gao L."/>
            <person name="Zhang X."/>
            <person name="Wang H."/>
            <person name="Yang Z."/>
            <person name="Liu X."/>
            <person name="Jiang W."/>
            <person name="Mao L."/>
            <person name="Kong X."/>
            <person name="Jiao Y."/>
            <person name="Jia J."/>
        </authorList>
    </citation>
    <scope>NUCLEOTIDE SEQUENCE [LARGE SCALE GENOMIC DNA]</scope>
    <source>
        <strain evidence="2">cv. AL8/78</strain>
    </source>
</reference>
<accession>A0A453R998</accession>
<reference evidence="1" key="5">
    <citation type="journal article" date="2021" name="G3 (Bethesda)">
        <title>Aegilops tauschii genome assembly Aet v5.0 features greater sequence contiguity and improved annotation.</title>
        <authorList>
            <person name="Wang L."/>
            <person name="Zhu T."/>
            <person name="Rodriguez J.C."/>
            <person name="Deal K.R."/>
            <person name="Dubcovsky J."/>
            <person name="McGuire P.E."/>
            <person name="Lux T."/>
            <person name="Spannagl M."/>
            <person name="Mayer K.F.X."/>
            <person name="Baldrich P."/>
            <person name="Meyers B.C."/>
            <person name="Huo N."/>
            <person name="Gu Y.Q."/>
            <person name="Zhou H."/>
            <person name="Devos K.M."/>
            <person name="Bennetzen J.L."/>
            <person name="Unver T."/>
            <person name="Budak H."/>
            <person name="Gulick P.J."/>
            <person name="Galiba G."/>
            <person name="Kalapos B."/>
            <person name="Nelson D.R."/>
            <person name="Li P."/>
            <person name="You F.M."/>
            <person name="Luo M.C."/>
            <person name="Dvorak J."/>
        </authorList>
    </citation>
    <scope>NUCLEOTIDE SEQUENCE [LARGE SCALE GENOMIC DNA]</scope>
    <source>
        <strain evidence="1">cv. AL8/78</strain>
    </source>
</reference>
<organism evidence="1 2">
    <name type="scientific">Aegilops tauschii subsp. strangulata</name>
    <name type="common">Goatgrass</name>
    <dbReference type="NCBI Taxonomy" id="200361"/>
    <lineage>
        <taxon>Eukaryota</taxon>
        <taxon>Viridiplantae</taxon>
        <taxon>Streptophyta</taxon>
        <taxon>Embryophyta</taxon>
        <taxon>Tracheophyta</taxon>
        <taxon>Spermatophyta</taxon>
        <taxon>Magnoliopsida</taxon>
        <taxon>Liliopsida</taxon>
        <taxon>Poales</taxon>
        <taxon>Poaceae</taxon>
        <taxon>BOP clade</taxon>
        <taxon>Pooideae</taxon>
        <taxon>Triticodae</taxon>
        <taxon>Triticeae</taxon>
        <taxon>Triticinae</taxon>
        <taxon>Aegilops</taxon>
    </lineage>
</organism>
<sequence length="58" mass="6413">MQAPLDIQLETGHCNIQCASSPFDARLPLHRAASRPLGRRCMGSAEAVRQVGLRLEQR</sequence>
<reference evidence="1" key="4">
    <citation type="submission" date="2019-03" db="UniProtKB">
        <authorList>
            <consortium name="EnsemblPlants"/>
        </authorList>
    </citation>
    <scope>IDENTIFICATION</scope>
</reference>
<evidence type="ECO:0000313" key="2">
    <source>
        <dbReference type="Proteomes" id="UP000015105"/>
    </source>
</evidence>
<dbReference type="EnsemblPlants" id="AET7Gv20504400.38">
    <property type="protein sequence ID" value="AET7Gv20504400.38"/>
    <property type="gene ID" value="AET7Gv20504400"/>
</dbReference>
<keyword evidence="2" id="KW-1185">Reference proteome</keyword>
<reference evidence="1" key="3">
    <citation type="journal article" date="2017" name="Nature">
        <title>Genome sequence of the progenitor of the wheat D genome Aegilops tauschii.</title>
        <authorList>
            <person name="Luo M.C."/>
            <person name="Gu Y.Q."/>
            <person name="Puiu D."/>
            <person name="Wang H."/>
            <person name="Twardziok S.O."/>
            <person name="Deal K.R."/>
            <person name="Huo N."/>
            <person name="Zhu T."/>
            <person name="Wang L."/>
            <person name="Wang Y."/>
            <person name="McGuire P.E."/>
            <person name="Liu S."/>
            <person name="Long H."/>
            <person name="Ramasamy R.K."/>
            <person name="Rodriguez J.C."/>
            <person name="Van S.L."/>
            <person name="Yuan L."/>
            <person name="Wang Z."/>
            <person name="Xia Z."/>
            <person name="Xiao L."/>
            <person name="Anderson O.D."/>
            <person name="Ouyang S."/>
            <person name="Liang Y."/>
            <person name="Zimin A.V."/>
            <person name="Pertea G."/>
            <person name="Qi P."/>
            <person name="Bennetzen J.L."/>
            <person name="Dai X."/>
            <person name="Dawson M.W."/>
            <person name="Muller H.G."/>
            <person name="Kugler K."/>
            <person name="Rivarola-Duarte L."/>
            <person name="Spannagl M."/>
            <person name="Mayer K.F.X."/>
            <person name="Lu F.H."/>
            <person name="Bevan M.W."/>
            <person name="Leroy P."/>
            <person name="Li P."/>
            <person name="You F.M."/>
            <person name="Sun Q."/>
            <person name="Liu Z."/>
            <person name="Lyons E."/>
            <person name="Wicker T."/>
            <person name="Salzberg S.L."/>
            <person name="Devos K.M."/>
            <person name="Dvorak J."/>
        </authorList>
    </citation>
    <scope>NUCLEOTIDE SEQUENCE [LARGE SCALE GENOMIC DNA]</scope>
    <source>
        <strain evidence="1">cv. AL8/78</strain>
    </source>
</reference>
<dbReference type="Proteomes" id="UP000015105">
    <property type="component" value="Chromosome 7D"/>
</dbReference>
<dbReference type="AlphaFoldDB" id="A0A453R998"/>
<name>A0A453R998_AEGTS</name>
<dbReference type="Gramene" id="AET7Gv20504400.38">
    <property type="protein sequence ID" value="AET7Gv20504400.38"/>
    <property type="gene ID" value="AET7Gv20504400"/>
</dbReference>
<proteinExistence type="predicted"/>
<protein>
    <submittedName>
        <fullName evidence="1">Uncharacterized protein</fullName>
    </submittedName>
</protein>
<reference evidence="2" key="1">
    <citation type="journal article" date="2014" name="Science">
        <title>Ancient hybridizations among the ancestral genomes of bread wheat.</title>
        <authorList>
            <consortium name="International Wheat Genome Sequencing Consortium,"/>
            <person name="Marcussen T."/>
            <person name="Sandve S.R."/>
            <person name="Heier L."/>
            <person name="Spannagl M."/>
            <person name="Pfeifer M."/>
            <person name="Jakobsen K.S."/>
            <person name="Wulff B.B."/>
            <person name="Steuernagel B."/>
            <person name="Mayer K.F."/>
            <person name="Olsen O.A."/>
        </authorList>
    </citation>
    <scope>NUCLEOTIDE SEQUENCE [LARGE SCALE GENOMIC DNA]</scope>
    <source>
        <strain evidence="2">cv. AL8/78</strain>
    </source>
</reference>